<keyword evidence="4" id="KW-1185">Reference proteome</keyword>
<dbReference type="PROSITE" id="PS50088">
    <property type="entry name" value="ANK_REPEAT"/>
    <property type="match status" value="9"/>
</dbReference>
<sequence>MSGGQVVMLGNQDVNYSLISAVREGRLERARELINSFGLSYSQAWSEGYVLLCDAVKNKHAAVAKLLLTSGSKVNIKNRNPSDTPLHFAVINGDIEIVEMILDKGANIDAENEFVEMGCLQTVQHLLKYGAYVNCVCTSAWKQGYTPLHFAVEKGSKEVITLLLNHGACIHSLTLKEGYTPLHFASEQGNEEAVKLFLNRGADINASTKGNLTPLHIATKTGRKTVVKLLLQHGAKVDNQDKDGKTILHLAVETGYLTIVEDVLKYCPDINNQSNRSSLKIAVHGYGEKYKKIVEALLEYGFIANPEDAIDPKLLHAAIEKGYLKIVGDLLKYGANVNTLHNSTFKEGFTPLHSAAKNKQEEVAKLLISYEADINAQDKTGKTPIFYAIENADLKITKLLLTSRANVKDSSELLNIAVKKECIEIVEALLQ</sequence>
<dbReference type="Proteomes" id="UP000504618">
    <property type="component" value="Unplaced"/>
</dbReference>
<reference evidence="5" key="1">
    <citation type="submission" date="2025-08" db="UniProtKB">
        <authorList>
            <consortium name="RefSeq"/>
        </authorList>
    </citation>
    <scope>IDENTIFICATION</scope>
    <source>
        <tissue evidence="5">Whole body</tissue>
    </source>
</reference>
<feature type="repeat" description="ANK" evidence="3">
    <location>
        <begin position="177"/>
        <end position="209"/>
    </location>
</feature>
<dbReference type="Pfam" id="PF12796">
    <property type="entry name" value="Ank_2"/>
    <property type="match status" value="4"/>
</dbReference>
<feature type="repeat" description="ANK" evidence="3">
    <location>
        <begin position="380"/>
        <end position="412"/>
    </location>
</feature>
<dbReference type="Gene3D" id="1.25.40.20">
    <property type="entry name" value="Ankyrin repeat-containing domain"/>
    <property type="match status" value="3"/>
</dbReference>
<evidence type="ECO:0000313" key="5">
    <source>
        <dbReference type="RefSeq" id="XP_024870103.1"/>
    </source>
</evidence>
<feature type="non-terminal residue" evidence="5">
    <location>
        <position position="431"/>
    </location>
</feature>
<feature type="repeat" description="ANK" evidence="3">
    <location>
        <begin position="315"/>
        <end position="342"/>
    </location>
</feature>
<dbReference type="InterPro" id="IPR036770">
    <property type="entry name" value="Ankyrin_rpt-contain_sf"/>
</dbReference>
<feature type="repeat" description="ANK" evidence="3">
    <location>
        <begin position="347"/>
        <end position="379"/>
    </location>
</feature>
<feature type="repeat" description="ANK" evidence="3">
    <location>
        <begin position="143"/>
        <end position="175"/>
    </location>
</feature>
<name>A0A6J1PL52_9HYME</name>
<dbReference type="PRINTS" id="PR01415">
    <property type="entry name" value="ANKYRIN"/>
</dbReference>
<dbReference type="PANTHER" id="PTHR24161:SF124">
    <property type="entry name" value="TRANSIENT RECEPTOR POTENTIAL CHANNEL PYREXIA"/>
    <property type="match status" value="1"/>
</dbReference>
<dbReference type="PANTHER" id="PTHR24161">
    <property type="entry name" value="ANK_REP_REGION DOMAIN-CONTAINING PROTEIN-RELATED"/>
    <property type="match status" value="1"/>
</dbReference>
<feature type="repeat" description="ANK" evidence="3">
    <location>
        <begin position="210"/>
        <end position="242"/>
    </location>
</feature>
<evidence type="ECO:0000313" key="4">
    <source>
        <dbReference type="Proteomes" id="UP000504618"/>
    </source>
</evidence>
<dbReference type="InterPro" id="IPR002110">
    <property type="entry name" value="Ankyrin_rpt"/>
</dbReference>
<evidence type="ECO:0000256" key="1">
    <source>
        <dbReference type="ARBA" id="ARBA00022737"/>
    </source>
</evidence>
<feature type="repeat" description="ANK" evidence="3">
    <location>
        <begin position="243"/>
        <end position="275"/>
    </location>
</feature>
<dbReference type="AlphaFoldDB" id="A0A6J1PL52"/>
<feature type="repeat" description="ANK" evidence="3">
    <location>
        <begin position="81"/>
        <end position="113"/>
    </location>
</feature>
<dbReference type="RefSeq" id="XP_024870103.1">
    <property type="nucleotide sequence ID" value="XM_025014335.1"/>
</dbReference>
<dbReference type="PROSITE" id="PS50297">
    <property type="entry name" value="ANK_REP_REGION"/>
    <property type="match status" value="7"/>
</dbReference>
<feature type="repeat" description="ANK" evidence="3">
    <location>
        <begin position="47"/>
        <end position="79"/>
    </location>
</feature>
<organism evidence="4 5">
    <name type="scientific">Temnothorax curvispinosus</name>
    <dbReference type="NCBI Taxonomy" id="300111"/>
    <lineage>
        <taxon>Eukaryota</taxon>
        <taxon>Metazoa</taxon>
        <taxon>Ecdysozoa</taxon>
        <taxon>Arthropoda</taxon>
        <taxon>Hexapoda</taxon>
        <taxon>Insecta</taxon>
        <taxon>Pterygota</taxon>
        <taxon>Neoptera</taxon>
        <taxon>Endopterygota</taxon>
        <taxon>Hymenoptera</taxon>
        <taxon>Apocrita</taxon>
        <taxon>Aculeata</taxon>
        <taxon>Formicoidea</taxon>
        <taxon>Formicidae</taxon>
        <taxon>Myrmicinae</taxon>
        <taxon>Temnothorax</taxon>
    </lineage>
</organism>
<evidence type="ECO:0000256" key="3">
    <source>
        <dbReference type="PROSITE-ProRule" id="PRU00023"/>
    </source>
</evidence>
<gene>
    <name evidence="5" type="primary">LOC112453539</name>
</gene>
<keyword evidence="2 3" id="KW-0040">ANK repeat</keyword>
<dbReference type="OrthoDB" id="8193571at2759"/>
<proteinExistence type="predicted"/>
<dbReference type="SMART" id="SM00248">
    <property type="entry name" value="ANK"/>
    <property type="match status" value="10"/>
</dbReference>
<evidence type="ECO:0000256" key="2">
    <source>
        <dbReference type="ARBA" id="ARBA00023043"/>
    </source>
</evidence>
<accession>A0A6J1PL52</accession>
<protein>
    <submittedName>
        <fullName evidence="5">Ankyrin-2-like</fullName>
    </submittedName>
</protein>
<dbReference type="GeneID" id="112453539"/>
<keyword evidence="1" id="KW-0677">Repeat</keyword>
<dbReference type="SUPFAM" id="SSF48403">
    <property type="entry name" value="Ankyrin repeat"/>
    <property type="match status" value="2"/>
</dbReference>